<accession>A0A7C3PCX0</accession>
<evidence type="ECO:0000313" key="1">
    <source>
        <dbReference type="EMBL" id="HFM98172.1"/>
    </source>
</evidence>
<gene>
    <name evidence="1" type="ORF">ENR64_10540</name>
</gene>
<organism evidence="1">
    <name type="scientific">Oscillatoriales cyanobacterium SpSt-418</name>
    <dbReference type="NCBI Taxonomy" id="2282169"/>
    <lineage>
        <taxon>Bacteria</taxon>
        <taxon>Bacillati</taxon>
        <taxon>Cyanobacteriota</taxon>
        <taxon>Cyanophyceae</taxon>
        <taxon>Oscillatoriophycideae</taxon>
        <taxon>Oscillatoriales</taxon>
    </lineage>
</organism>
<dbReference type="EMBL" id="DSRU01000157">
    <property type="protein sequence ID" value="HFM98172.1"/>
    <property type="molecule type" value="Genomic_DNA"/>
</dbReference>
<dbReference type="InterPro" id="IPR013424">
    <property type="entry name" value="Ice-binding_C"/>
</dbReference>
<dbReference type="NCBIfam" id="TIGR02595">
    <property type="entry name" value="PEP_CTERM"/>
    <property type="match status" value="1"/>
</dbReference>
<reference evidence="1" key="1">
    <citation type="journal article" date="2020" name="mSystems">
        <title>Genome- and Community-Level Interaction Insights into Carbon Utilization and Element Cycling Functions of Hydrothermarchaeota in Hydrothermal Sediment.</title>
        <authorList>
            <person name="Zhou Z."/>
            <person name="Liu Y."/>
            <person name="Xu W."/>
            <person name="Pan J."/>
            <person name="Luo Z.H."/>
            <person name="Li M."/>
        </authorList>
    </citation>
    <scope>NUCLEOTIDE SEQUENCE [LARGE SCALE GENOMIC DNA]</scope>
    <source>
        <strain evidence="1">SpSt-418</strain>
    </source>
</reference>
<dbReference type="AlphaFoldDB" id="A0A7C3PCX0"/>
<sequence>MKPSFNWQRAISQARRFGLAAVGVVAVVGLFPSIGRAFDMTYRGSFYTIDFTKADFSDAVVNYTAVVSGKTFPNEAFSFQVDVKPFFQDYKFSYNNLKLVGGQSLPNSAQYNVVSLGNQASYLWSYSTPVATSPTAGFAESWIRRSHTASGDWSLEFLGGGSTTDTASQIRYDLVVSIVGDWSNQAKTAGILSLFNFNPGYTIVKNFVYDANTNRTHFYAQNDDWDGKSPDLYFGLSNPVEPKPVPEPATMAGAMVVASGLAVFRRRTRSR</sequence>
<protein>
    <submittedName>
        <fullName evidence="1">PEP-CTERM sorting domain-containing protein</fullName>
    </submittedName>
</protein>
<name>A0A7C3PCX0_9CYAN</name>
<proteinExistence type="predicted"/>
<comment type="caution">
    <text evidence="1">The sequence shown here is derived from an EMBL/GenBank/DDBJ whole genome shotgun (WGS) entry which is preliminary data.</text>
</comment>